<keyword evidence="10" id="KW-0443">Lipid metabolism</keyword>
<dbReference type="InterPro" id="IPR014031">
    <property type="entry name" value="Ketoacyl_synth_C"/>
</dbReference>
<dbReference type="NCBIfam" id="NF005935">
    <property type="entry name" value="PRK07967.1"/>
    <property type="match status" value="1"/>
</dbReference>
<evidence type="ECO:0000256" key="1">
    <source>
        <dbReference type="ARBA" id="ARBA00004496"/>
    </source>
</evidence>
<dbReference type="FunFam" id="3.40.47.10:FF:000006">
    <property type="entry name" value="3-oxoacyl-[acyl-carrier-protein] synthase I"/>
    <property type="match status" value="1"/>
</dbReference>
<dbReference type="GO" id="GO:0005829">
    <property type="term" value="C:cytosol"/>
    <property type="evidence" value="ECO:0007669"/>
    <property type="project" value="TreeGrafter"/>
</dbReference>
<protein>
    <recommendedName>
        <fullName evidence="13">3-oxoacyl-[acyl-carrier-protein] synthase 1</fullName>
        <ecNumber evidence="5">2.3.1.41</ecNumber>
    </recommendedName>
    <alternativeName>
        <fullName evidence="14">3-oxoacyl-[acyl-carrier-protein] synthase I</fullName>
    </alternativeName>
    <alternativeName>
        <fullName evidence="15">Beta-ketoacyl-ACP synthase I</fullName>
    </alternativeName>
</protein>
<evidence type="ECO:0000256" key="11">
    <source>
        <dbReference type="ARBA" id="ARBA00023160"/>
    </source>
</evidence>
<evidence type="ECO:0000256" key="2">
    <source>
        <dbReference type="ARBA" id="ARBA00005194"/>
    </source>
</evidence>
<comment type="caution">
    <text evidence="20">The sequence shown here is derived from an EMBL/GenBank/DDBJ whole genome shotgun (WGS) entry which is preliminary data.</text>
</comment>
<evidence type="ECO:0000256" key="17">
    <source>
        <dbReference type="ARBA" id="ARBA00048506"/>
    </source>
</evidence>
<evidence type="ECO:0000256" key="5">
    <source>
        <dbReference type="ARBA" id="ARBA00013191"/>
    </source>
</evidence>
<evidence type="ECO:0000256" key="4">
    <source>
        <dbReference type="ARBA" id="ARBA00011738"/>
    </source>
</evidence>
<keyword evidence="21" id="KW-1185">Reference proteome</keyword>
<evidence type="ECO:0000313" key="20">
    <source>
        <dbReference type="EMBL" id="MBE9396985.1"/>
    </source>
</evidence>
<comment type="pathway">
    <text evidence="2">Lipid metabolism; fatty acid biosynthesis.</text>
</comment>
<organism evidence="20 21">
    <name type="scientific">Pontibacterium sinense</name>
    <dbReference type="NCBI Taxonomy" id="2781979"/>
    <lineage>
        <taxon>Bacteria</taxon>
        <taxon>Pseudomonadati</taxon>
        <taxon>Pseudomonadota</taxon>
        <taxon>Gammaproteobacteria</taxon>
        <taxon>Oceanospirillales</taxon>
        <taxon>Oceanospirillaceae</taxon>
        <taxon>Pontibacterium</taxon>
    </lineage>
</organism>
<feature type="domain" description="Ketosynthase family 3 (KS3)" evidence="19">
    <location>
        <begin position="1"/>
        <end position="402"/>
    </location>
</feature>
<dbReference type="Gene3D" id="3.40.47.10">
    <property type="match status" value="2"/>
</dbReference>
<keyword evidence="6" id="KW-0963">Cytoplasm</keyword>
<proteinExistence type="inferred from homology"/>
<dbReference type="AlphaFoldDB" id="A0A8J7F8B8"/>
<dbReference type="PANTHER" id="PTHR11712:SF306">
    <property type="entry name" value="3-OXOACYL-[ACYL-CARRIER-PROTEIN] SYNTHASE 1"/>
    <property type="match status" value="1"/>
</dbReference>
<dbReference type="GO" id="GO:0004315">
    <property type="term" value="F:3-oxoacyl-[acyl-carrier-protein] synthase activity"/>
    <property type="evidence" value="ECO:0007669"/>
    <property type="project" value="UniProtKB-EC"/>
</dbReference>
<dbReference type="UniPathway" id="UPA00094"/>
<dbReference type="RefSeq" id="WP_193952537.1">
    <property type="nucleotide sequence ID" value="NZ_JADEYS010000005.1"/>
</dbReference>
<comment type="subcellular location">
    <subcellularLocation>
        <location evidence="1">Cytoplasm</location>
    </subcellularLocation>
</comment>
<evidence type="ECO:0000256" key="12">
    <source>
        <dbReference type="ARBA" id="ARBA00023315"/>
    </source>
</evidence>
<dbReference type="Proteomes" id="UP000640333">
    <property type="component" value="Unassembled WGS sequence"/>
</dbReference>
<dbReference type="GO" id="GO:0006633">
    <property type="term" value="P:fatty acid biosynthetic process"/>
    <property type="evidence" value="ECO:0007669"/>
    <property type="project" value="UniProtKB-UniPathway"/>
</dbReference>
<dbReference type="PROSITE" id="PS00606">
    <property type="entry name" value="KS3_1"/>
    <property type="match status" value="1"/>
</dbReference>
<keyword evidence="7" id="KW-0444">Lipid biosynthesis</keyword>
<dbReference type="EC" id="2.3.1.41" evidence="5"/>
<evidence type="ECO:0000256" key="10">
    <source>
        <dbReference type="ARBA" id="ARBA00023098"/>
    </source>
</evidence>
<comment type="similarity">
    <text evidence="3 18">Belongs to the thiolase-like superfamily. Beta-ketoacyl-ACP synthases family.</text>
</comment>
<gene>
    <name evidence="20" type="primary">fabB</name>
    <name evidence="20" type="ORF">IOQ59_06890</name>
</gene>
<evidence type="ECO:0000256" key="9">
    <source>
        <dbReference type="ARBA" id="ARBA00022832"/>
    </source>
</evidence>
<dbReference type="PANTHER" id="PTHR11712">
    <property type="entry name" value="POLYKETIDE SYNTHASE-RELATED"/>
    <property type="match status" value="1"/>
</dbReference>
<dbReference type="Pfam" id="PF00109">
    <property type="entry name" value="ketoacyl-synt"/>
    <property type="match status" value="1"/>
</dbReference>
<dbReference type="InterPro" id="IPR016039">
    <property type="entry name" value="Thiolase-like"/>
</dbReference>
<dbReference type="EMBL" id="JADEYS010000005">
    <property type="protein sequence ID" value="MBE9396985.1"/>
    <property type="molecule type" value="Genomic_DNA"/>
</dbReference>
<dbReference type="CDD" id="cd00834">
    <property type="entry name" value="KAS_I_II"/>
    <property type="match status" value="1"/>
</dbReference>
<name>A0A8J7F8B8_9GAMM</name>
<keyword evidence="9" id="KW-0276">Fatty acid metabolism</keyword>
<comment type="catalytic activity">
    <reaction evidence="17">
        <text>a fatty acyl-[ACP] + malonyl-[ACP] + H(+) = a 3-oxoacyl-[ACP] + holo-[ACP] + CO2</text>
        <dbReference type="Rhea" id="RHEA:22836"/>
        <dbReference type="Rhea" id="RHEA-COMP:9623"/>
        <dbReference type="Rhea" id="RHEA-COMP:9685"/>
        <dbReference type="Rhea" id="RHEA-COMP:9916"/>
        <dbReference type="Rhea" id="RHEA-COMP:14125"/>
        <dbReference type="ChEBI" id="CHEBI:15378"/>
        <dbReference type="ChEBI" id="CHEBI:16526"/>
        <dbReference type="ChEBI" id="CHEBI:64479"/>
        <dbReference type="ChEBI" id="CHEBI:78449"/>
        <dbReference type="ChEBI" id="CHEBI:78776"/>
        <dbReference type="ChEBI" id="CHEBI:138651"/>
        <dbReference type="EC" id="2.3.1.41"/>
    </reaction>
    <physiologicalReaction direction="left-to-right" evidence="17">
        <dbReference type="Rhea" id="RHEA:22837"/>
    </physiologicalReaction>
</comment>
<dbReference type="NCBIfam" id="NF005589">
    <property type="entry name" value="PRK07314.1"/>
    <property type="match status" value="1"/>
</dbReference>
<keyword evidence="8 18" id="KW-0808">Transferase</keyword>
<sequence>MRRVVVTGMGIVSCLGTDKESVLESLQQGRSGIKFQEDYKERGFRSHVAGSIDIDFSEKIDRKLLRFMGDAAAYTYIAMNEAIADSGLSEDQVSNERTGLVVGSGGASAANIVESADITREKGVKRVGPYRVTRTMGSTVSACLATPFKIKGVNYSITSACATSAHCIGNAMEQIQLGKQDVVFAGGGEELHWAQTAMFDAMGALSSKYNETPEEASRAYDANRDGFVIAGGAGVLVIEELEHAKARGAKIYAELVGYGATSDGYDMVAPSGEGAVRCMKQAMATVDGPVDYINAHGTSTPAGDMQELKAMKETFGDDMPKVSSTKSLSGHSLGAAGVQEAVYCLLMQENDFICASANISEIDPAAEGLPIVTKREDNVTLNRVMSNSFGFGGTNATLVFEKLQS</sequence>
<dbReference type="FunFam" id="3.40.47.10:FF:000005">
    <property type="entry name" value="3-oxoacyl-[acyl-carrier-protein] synthase I"/>
    <property type="match status" value="1"/>
</dbReference>
<evidence type="ECO:0000256" key="15">
    <source>
        <dbReference type="ARBA" id="ARBA00042143"/>
    </source>
</evidence>
<dbReference type="InterPro" id="IPR014030">
    <property type="entry name" value="Ketoacyl_synth_N"/>
</dbReference>
<evidence type="ECO:0000256" key="3">
    <source>
        <dbReference type="ARBA" id="ARBA00008467"/>
    </source>
</evidence>
<comment type="catalytic activity">
    <reaction evidence="16">
        <text>(3Z)-decenoyl-[ACP] + malonyl-[ACP] + H(+) = 3-oxo-(5Z)-dodecenoyl-[ACP] + holo-[ACP] + CO2</text>
        <dbReference type="Rhea" id="RHEA:54940"/>
        <dbReference type="Rhea" id="RHEA-COMP:9623"/>
        <dbReference type="Rhea" id="RHEA-COMP:9685"/>
        <dbReference type="Rhea" id="RHEA-COMP:9927"/>
        <dbReference type="Rhea" id="RHEA-COMP:14042"/>
        <dbReference type="ChEBI" id="CHEBI:15378"/>
        <dbReference type="ChEBI" id="CHEBI:16526"/>
        <dbReference type="ChEBI" id="CHEBI:64479"/>
        <dbReference type="ChEBI" id="CHEBI:78449"/>
        <dbReference type="ChEBI" id="CHEBI:78798"/>
        <dbReference type="ChEBI" id="CHEBI:138410"/>
    </reaction>
    <physiologicalReaction direction="left-to-right" evidence="16">
        <dbReference type="Rhea" id="RHEA:54941"/>
    </physiologicalReaction>
</comment>
<dbReference type="InterPro" id="IPR000794">
    <property type="entry name" value="Beta-ketoacyl_synthase"/>
</dbReference>
<keyword evidence="12 20" id="KW-0012">Acyltransferase</keyword>
<evidence type="ECO:0000313" key="21">
    <source>
        <dbReference type="Proteomes" id="UP000640333"/>
    </source>
</evidence>
<comment type="subunit">
    <text evidence="4">Homodimer.</text>
</comment>
<keyword evidence="11" id="KW-0275">Fatty acid biosynthesis</keyword>
<dbReference type="InterPro" id="IPR018201">
    <property type="entry name" value="Ketoacyl_synth_AS"/>
</dbReference>
<evidence type="ECO:0000256" key="14">
    <source>
        <dbReference type="ARBA" id="ARBA00041620"/>
    </source>
</evidence>
<evidence type="ECO:0000256" key="8">
    <source>
        <dbReference type="ARBA" id="ARBA00022679"/>
    </source>
</evidence>
<evidence type="ECO:0000256" key="16">
    <source>
        <dbReference type="ARBA" id="ARBA00048121"/>
    </source>
</evidence>
<evidence type="ECO:0000256" key="13">
    <source>
        <dbReference type="ARBA" id="ARBA00039450"/>
    </source>
</evidence>
<dbReference type="SUPFAM" id="SSF53901">
    <property type="entry name" value="Thiolase-like"/>
    <property type="match status" value="2"/>
</dbReference>
<dbReference type="SMART" id="SM00825">
    <property type="entry name" value="PKS_KS"/>
    <property type="match status" value="1"/>
</dbReference>
<accession>A0A8J7F8B8</accession>
<dbReference type="Pfam" id="PF02801">
    <property type="entry name" value="Ketoacyl-synt_C"/>
    <property type="match status" value="1"/>
</dbReference>
<dbReference type="InterPro" id="IPR020841">
    <property type="entry name" value="PKS_Beta-ketoAc_synthase_dom"/>
</dbReference>
<evidence type="ECO:0000259" key="19">
    <source>
        <dbReference type="PROSITE" id="PS52004"/>
    </source>
</evidence>
<evidence type="ECO:0000256" key="18">
    <source>
        <dbReference type="RuleBase" id="RU003694"/>
    </source>
</evidence>
<evidence type="ECO:0000256" key="6">
    <source>
        <dbReference type="ARBA" id="ARBA00022490"/>
    </source>
</evidence>
<dbReference type="PROSITE" id="PS52004">
    <property type="entry name" value="KS3_2"/>
    <property type="match status" value="1"/>
</dbReference>
<evidence type="ECO:0000256" key="7">
    <source>
        <dbReference type="ARBA" id="ARBA00022516"/>
    </source>
</evidence>
<reference evidence="20" key="1">
    <citation type="submission" date="2020-10" db="EMBL/GenBank/DDBJ databases">
        <title>Bacterium isolated from coastal waters sediment.</title>
        <authorList>
            <person name="Chen R.-J."/>
            <person name="Lu D.-C."/>
            <person name="Zhu K.-L."/>
            <person name="Du Z.-J."/>
        </authorList>
    </citation>
    <scope>NUCLEOTIDE SEQUENCE</scope>
    <source>
        <strain evidence="20">N1Y112</strain>
    </source>
</reference>